<organism evidence="1 2">
    <name type="scientific">Methylobacterium iners</name>
    <dbReference type="NCBI Taxonomy" id="418707"/>
    <lineage>
        <taxon>Bacteria</taxon>
        <taxon>Pseudomonadati</taxon>
        <taxon>Pseudomonadota</taxon>
        <taxon>Alphaproteobacteria</taxon>
        <taxon>Hyphomicrobiales</taxon>
        <taxon>Methylobacteriaceae</taxon>
        <taxon>Methylobacterium</taxon>
    </lineage>
</organism>
<protein>
    <submittedName>
        <fullName evidence="1">Uncharacterized protein</fullName>
    </submittedName>
</protein>
<name>A0ABQ4S331_9HYPH</name>
<sequence>MFDRDAWRRETEAVDALAEALLARDGAAAARTVRDLPDCMHARVWARASLPVLWHDLAGRD</sequence>
<keyword evidence="2" id="KW-1185">Reference proteome</keyword>
<comment type="caution">
    <text evidence="1">The sequence shown here is derived from an EMBL/GenBank/DDBJ whole genome shotgun (WGS) entry which is preliminary data.</text>
</comment>
<accession>A0ABQ4S331</accession>
<evidence type="ECO:0000313" key="1">
    <source>
        <dbReference type="EMBL" id="GJD97494.1"/>
    </source>
</evidence>
<evidence type="ECO:0000313" key="2">
    <source>
        <dbReference type="Proteomes" id="UP001055125"/>
    </source>
</evidence>
<reference evidence="1" key="1">
    <citation type="journal article" date="2021" name="Front. Microbiol.">
        <title>Comprehensive Comparative Genomics and Phenotyping of Methylobacterium Species.</title>
        <authorList>
            <person name="Alessa O."/>
            <person name="Ogura Y."/>
            <person name="Fujitani Y."/>
            <person name="Takami H."/>
            <person name="Hayashi T."/>
            <person name="Sahin N."/>
            <person name="Tani A."/>
        </authorList>
    </citation>
    <scope>NUCLEOTIDE SEQUENCE</scope>
    <source>
        <strain evidence="1">DSM 19015</strain>
    </source>
</reference>
<dbReference type="EMBL" id="BPQP01000089">
    <property type="protein sequence ID" value="GJD97494.1"/>
    <property type="molecule type" value="Genomic_DNA"/>
</dbReference>
<reference evidence="1" key="2">
    <citation type="submission" date="2021-08" db="EMBL/GenBank/DDBJ databases">
        <authorList>
            <person name="Tani A."/>
            <person name="Ola A."/>
            <person name="Ogura Y."/>
            <person name="Katsura K."/>
            <person name="Hayashi T."/>
        </authorList>
    </citation>
    <scope>NUCLEOTIDE SEQUENCE</scope>
    <source>
        <strain evidence="1">DSM 19015</strain>
    </source>
</reference>
<dbReference type="RefSeq" id="WP_238246552.1">
    <property type="nucleotide sequence ID" value="NZ_BPQP01000089.1"/>
</dbReference>
<gene>
    <name evidence="1" type="ORF">OCOJLMKI_4725</name>
</gene>
<proteinExistence type="predicted"/>
<dbReference type="Proteomes" id="UP001055125">
    <property type="component" value="Unassembled WGS sequence"/>
</dbReference>